<dbReference type="AlphaFoldDB" id="A0A3B0CAK2"/>
<gene>
    <name evidence="2" type="ORF">D7Z94_08480</name>
</gene>
<protein>
    <submittedName>
        <fullName evidence="2">DinB family protein</fullName>
    </submittedName>
</protein>
<reference evidence="2 3" key="1">
    <citation type="submission" date="2018-10" db="EMBL/GenBank/DDBJ databases">
        <title>Ulvibacterium marinum gen. nov., sp. nov., a novel marine bacterium of the family Flavobacteriaceae, isolated from a culture of the green alga Ulva prolifera.</title>
        <authorList>
            <person name="Zhang Z."/>
        </authorList>
    </citation>
    <scope>NUCLEOTIDE SEQUENCE [LARGE SCALE GENOMIC DNA]</scope>
    <source>
        <strain evidence="2 3">CCMM003</strain>
    </source>
</reference>
<proteinExistence type="predicted"/>
<feature type="domain" description="DinB-like" evidence="1">
    <location>
        <begin position="32"/>
        <end position="165"/>
    </location>
</feature>
<dbReference type="Pfam" id="PF12867">
    <property type="entry name" value="DinB_2"/>
    <property type="match status" value="1"/>
</dbReference>
<dbReference type="InterPro" id="IPR034660">
    <property type="entry name" value="DinB/YfiT-like"/>
</dbReference>
<evidence type="ECO:0000313" key="3">
    <source>
        <dbReference type="Proteomes" id="UP000276603"/>
    </source>
</evidence>
<name>A0A3B0CAK2_9FLAO</name>
<evidence type="ECO:0000259" key="1">
    <source>
        <dbReference type="Pfam" id="PF12867"/>
    </source>
</evidence>
<dbReference type="InterPro" id="IPR024775">
    <property type="entry name" value="DinB-like"/>
</dbReference>
<evidence type="ECO:0000313" key="2">
    <source>
        <dbReference type="EMBL" id="RKN80979.1"/>
    </source>
</evidence>
<sequence length="171" mass="19758">MKTSEIQLPDGDVFYKTYIDVLGEVELMDFLQKQLENFPQFINSIPDSKWQHAYEEQKWTVAEVLLHIIDAERVFQYRALRFARGDGTALPGFDQDEYVKLSGANRRSKESLIEEYRAVRRASIALFTSLDRQRLTASGTASGMSWSVAALGFVICGHQKHHRNILRERYL</sequence>
<organism evidence="2 3">
    <name type="scientific">Ulvibacterium marinum</name>
    <dbReference type="NCBI Taxonomy" id="2419782"/>
    <lineage>
        <taxon>Bacteria</taxon>
        <taxon>Pseudomonadati</taxon>
        <taxon>Bacteroidota</taxon>
        <taxon>Flavobacteriia</taxon>
        <taxon>Flavobacteriales</taxon>
        <taxon>Flavobacteriaceae</taxon>
        <taxon>Ulvibacterium</taxon>
    </lineage>
</organism>
<dbReference type="SUPFAM" id="SSF109854">
    <property type="entry name" value="DinB/YfiT-like putative metalloenzymes"/>
    <property type="match status" value="1"/>
</dbReference>
<dbReference type="RefSeq" id="WP_120711135.1">
    <property type="nucleotide sequence ID" value="NZ_RBCJ01000002.1"/>
</dbReference>
<dbReference type="EMBL" id="RBCJ01000002">
    <property type="protein sequence ID" value="RKN80979.1"/>
    <property type="molecule type" value="Genomic_DNA"/>
</dbReference>
<accession>A0A3B0CAK2</accession>
<keyword evidence="3" id="KW-1185">Reference proteome</keyword>
<dbReference type="Proteomes" id="UP000276603">
    <property type="component" value="Unassembled WGS sequence"/>
</dbReference>
<dbReference type="OrthoDB" id="9793216at2"/>
<comment type="caution">
    <text evidence="2">The sequence shown here is derived from an EMBL/GenBank/DDBJ whole genome shotgun (WGS) entry which is preliminary data.</text>
</comment>
<dbReference type="Gene3D" id="1.20.120.450">
    <property type="entry name" value="dinb family like domain"/>
    <property type="match status" value="1"/>
</dbReference>